<protein>
    <submittedName>
        <fullName evidence="2">Uncharacterized protein</fullName>
    </submittedName>
</protein>
<dbReference type="Proteomes" id="UP000887575">
    <property type="component" value="Unassembled WGS sequence"/>
</dbReference>
<dbReference type="WBParaSite" id="MBELARI_LOCUS7578">
    <property type="protein sequence ID" value="MBELARI_LOCUS7578"/>
    <property type="gene ID" value="MBELARI_LOCUS7578"/>
</dbReference>
<accession>A0AAF3FKC3</accession>
<name>A0AAF3FKC3_9BILA</name>
<keyword evidence="1" id="KW-1185">Reference proteome</keyword>
<proteinExistence type="predicted"/>
<evidence type="ECO:0000313" key="2">
    <source>
        <dbReference type="WBParaSite" id="MBELARI_LOCUS7578"/>
    </source>
</evidence>
<organism evidence="1 2">
    <name type="scientific">Mesorhabditis belari</name>
    <dbReference type="NCBI Taxonomy" id="2138241"/>
    <lineage>
        <taxon>Eukaryota</taxon>
        <taxon>Metazoa</taxon>
        <taxon>Ecdysozoa</taxon>
        <taxon>Nematoda</taxon>
        <taxon>Chromadorea</taxon>
        <taxon>Rhabditida</taxon>
        <taxon>Rhabditina</taxon>
        <taxon>Rhabditomorpha</taxon>
        <taxon>Rhabditoidea</taxon>
        <taxon>Rhabditidae</taxon>
        <taxon>Mesorhabditinae</taxon>
        <taxon>Mesorhabditis</taxon>
    </lineage>
</organism>
<dbReference type="AlphaFoldDB" id="A0AAF3FKC3"/>
<evidence type="ECO:0000313" key="1">
    <source>
        <dbReference type="Proteomes" id="UP000887575"/>
    </source>
</evidence>
<sequence length="122" mass="14021">MCENVSIDGAIVAPKWVNKGCVYPNQSLKRYIRIVDGQTFDQIGDKGERFQFRFLCFKIVNEKYGDYYRTNMTHCVVGKKNVAILPGDQIKLDDMENGKKVTRVYNCTIVKNRFVINESTIG</sequence>
<reference evidence="2" key="1">
    <citation type="submission" date="2024-02" db="UniProtKB">
        <authorList>
            <consortium name="WormBaseParasite"/>
        </authorList>
    </citation>
    <scope>IDENTIFICATION</scope>
</reference>